<dbReference type="SUPFAM" id="SSF51569">
    <property type="entry name" value="Aldolase"/>
    <property type="match status" value="1"/>
</dbReference>
<evidence type="ECO:0000259" key="6">
    <source>
        <dbReference type="Pfam" id="PF18317"/>
    </source>
</evidence>
<dbReference type="Gene3D" id="3.20.20.150">
    <property type="entry name" value="Divalent-metal-dependent TIM barrel enzymes"/>
    <property type="match status" value="1"/>
</dbReference>
<dbReference type="InterPro" id="IPR001381">
    <property type="entry name" value="DHquinase_I"/>
</dbReference>
<evidence type="ECO:0000256" key="2">
    <source>
        <dbReference type="ARBA" id="ARBA00009349"/>
    </source>
</evidence>
<gene>
    <name evidence="7" type="ORF">BJX66DRAFT_324095</name>
</gene>
<evidence type="ECO:0000259" key="5">
    <source>
        <dbReference type="Pfam" id="PF08501"/>
    </source>
</evidence>
<comment type="similarity">
    <text evidence="1">In the 2nd section; belongs to the type-I 3-dehydroquinase family.</text>
</comment>
<dbReference type="Gene3D" id="3.40.50.10860">
    <property type="entry name" value="Leucine Dehydrogenase, chain A, domain 1"/>
    <property type="match status" value="1"/>
</dbReference>
<evidence type="ECO:0000259" key="3">
    <source>
        <dbReference type="Pfam" id="PF01261"/>
    </source>
</evidence>
<dbReference type="Gene3D" id="3.40.50.300">
    <property type="entry name" value="P-loop containing nucleotide triphosphate hydrolases"/>
    <property type="match status" value="1"/>
</dbReference>
<dbReference type="InterPro" id="IPR036237">
    <property type="entry name" value="Xyl_isomerase-like_sf"/>
</dbReference>
<feature type="domain" description="SDH C-terminal" evidence="6">
    <location>
        <begin position="695"/>
        <end position="722"/>
    </location>
</feature>
<dbReference type="InterPro" id="IPR031322">
    <property type="entry name" value="Shikimate/glucono_kinase"/>
</dbReference>
<feature type="domain" description="Shikimate dehydrogenase substrate binding N-terminal" evidence="5">
    <location>
        <begin position="453"/>
        <end position="533"/>
    </location>
</feature>
<dbReference type="Gene3D" id="3.40.50.720">
    <property type="entry name" value="NAD(P)-binding Rossmann-like Domain"/>
    <property type="match status" value="1"/>
</dbReference>
<protein>
    <recommendedName>
        <fullName evidence="9">Quinate repressor protein</fullName>
    </recommendedName>
</protein>
<dbReference type="PANTHER" id="PTHR21089:SF1">
    <property type="entry name" value="BIFUNCTIONAL 3-DEHYDROQUINATE DEHYDRATASE_SHIKIMATE DEHYDROGENASE, CHLOROPLASTIC"/>
    <property type="match status" value="1"/>
</dbReference>
<dbReference type="CDD" id="cd01065">
    <property type="entry name" value="NAD_bind_Shikimate_DH"/>
    <property type="match status" value="1"/>
</dbReference>
<accession>A0ABR4GBG8</accession>
<dbReference type="EMBL" id="JBFTWV010000027">
    <property type="protein sequence ID" value="KAL2796378.1"/>
    <property type="molecule type" value="Genomic_DNA"/>
</dbReference>
<comment type="caution">
    <text evidence="7">The sequence shown here is derived from an EMBL/GenBank/DDBJ whole genome shotgun (WGS) entry which is preliminary data.</text>
</comment>
<dbReference type="Pfam" id="PF01488">
    <property type="entry name" value="Shikimate_DH"/>
    <property type="match status" value="1"/>
</dbReference>
<dbReference type="InterPro" id="IPR036291">
    <property type="entry name" value="NAD(P)-bd_dom_sf"/>
</dbReference>
<dbReference type="Gene3D" id="3.20.20.70">
    <property type="entry name" value="Aldolase class I"/>
    <property type="match status" value="1"/>
</dbReference>
<evidence type="ECO:0000259" key="4">
    <source>
        <dbReference type="Pfam" id="PF01488"/>
    </source>
</evidence>
<evidence type="ECO:0000313" key="8">
    <source>
        <dbReference type="Proteomes" id="UP001610563"/>
    </source>
</evidence>
<dbReference type="InterPro" id="IPR041121">
    <property type="entry name" value="SDH_C"/>
</dbReference>
<dbReference type="InterPro" id="IPR013785">
    <property type="entry name" value="Aldolase_TIM"/>
</dbReference>
<dbReference type="InterPro" id="IPR013708">
    <property type="entry name" value="Shikimate_DH-bd_N"/>
</dbReference>
<dbReference type="InterPro" id="IPR027417">
    <property type="entry name" value="P-loop_NTPase"/>
</dbReference>
<dbReference type="SUPFAM" id="SSF51658">
    <property type="entry name" value="Xylose isomerase-like"/>
    <property type="match status" value="1"/>
</dbReference>
<dbReference type="InterPro" id="IPR046346">
    <property type="entry name" value="Aminoacid_DH-like_N_sf"/>
</dbReference>
<proteinExistence type="inferred from homology"/>
<evidence type="ECO:0000313" key="7">
    <source>
        <dbReference type="EMBL" id="KAL2796378.1"/>
    </source>
</evidence>
<dbReference type="InterPro" id="IPR013022">
    <property type="entry name" value="Xyl_isomerase-like_TIM-brl"/>
</dbReference>
<keyword evidence="8" id="KW-1185">Reference proteome</keyword>
<reference evidence="7 8" key="1">
    <citation type="submission" date="2024-07" db="EMBL/GenBank/DDBJ databases">
        <title>Section-level genome sequencing and comparative genomics of Aspergillus sections Usti and Cavernicolus.</title>
        <authorList>
            <consortium name="Lawrence Berkeley National Laboratory"/>
            <person name="Nybo J.L."/>
            <person name="Vesth T.C."/>
            <person name="Theobald S."/>
            <person name="Frisvad J.C."/>
            <person name="Larsen T.O."/>
            <person name="Kjaerboelling I."/>
            <person name="Rothschild-Mancinelli K."/>
            <person name="Lyhne E.K."/>
            <person name="Kogle M.E."/>
            <person name="Barry K."/>
            <person name="Clum A."/>
            <person name="Na H."/>
            <person name="Ledsgaard L."/>
            <person name="Lin J."/>
            <person name="Lipzen A."/>
            <person name="Kuo A."/>
            <person name="Riley R."/>
            <person name="Mondo S."/>
            <person name="Labutti K."/>
            <person name="Haridas S."/>
            <person name="Pangalinan J."/>
            <person name="Salamov A.A."/>
            <person name="Simmons B.A."/>
            <person name="Magnuson J.K."/>
            <person name="Chen J."/>
            <person name="Drula E."/>
            <person name="Henrissat B."/>
            <person name="Wiebenga A."/>
            <person name="Lubbers R.J."/>
            <person name="Gomes A.C."/>
            <person name="Makela M.R."/>
            <person name="Stajich J."/>
            <person name="Grigoriev I.V."/>
            <person name="Mortensen U.H."/>
            <person name="De Vries R.P."/>
            <person name="Baker S.E."/>
            <person name="Andersen M.R."/>
        </authorList>
    </citation>
    <scope>NUCLEOTIDE SEQUENCE [LARGE SCALE GENOMIC DNA]</scope>
    <source>
        <strain evidence="7 8">CBS 209.92</strain>
    </source>
</reference>
<evidence type="ECO:0008006" key="9">
    <source>
        <dbReference type="Google" id="ProtNLM"/>
    </source>
</evidence>
<dbReference type="Proteomes" id="UP001610563">
    <property type="component" value="Unassembled WGS sequence"/>
</dbReference>
<sequence>MSCDPWSSHSSSFSAQSSLARALSLGLGKDATLVLVGFHGAGKKTLGIIASVALRRRFVDFDAVFRQHLSSSPQNYIAAHGLAQYRTVEAEVSQKLLETYDKGCVIVGLAGAANNQQRALIRTFARTHPVVYIRRDETDLGQFITASHEKFQRFLQAADAFFQACSNFEFFNLTLGDVQQTQGRPLPSSLKLKEAERVFVRFLYQILGLPHPTLLSPDAFSPSQTLAMQVPLRWLDSDEHLESLDAGADAVNLIVDGEQMTSAGLQRRLARSIALLRMHSRVPIIVDIRAGNSDPRYPRALDMALRLAPDAVTCSVTCAEAVIQRVIATKGCSKAIATYHQSIPLGWDSQPYEVYNLPEKAEEMGFECLRLTGESGASLDNLACVALRQSLTPRSKALLTMYNTGPLGRTSVCLNPVLSPVVFPYSGVAGVTLPEIQRALTACFMNPAKRYTIVGQAVQNSLSPAMHNAAYTACGLPHSYDAYKPTQVYQVQALLENPDYGGLAVSLPYKSAILPFLDEISPDARDINAVNTVVLERQYEPNGTEVTVRKGYNTDYIGVRHCIQKHLSPANAIRDGTTALVIGAGGMARAAIYACYELGVRRFCIYNRTVENAEGLAEYYHEWAVKKRQEANDPWPADFRLSMDSASPVDLRISKDWLQSTTGGVFLEVAYGPCKTALLDQVLEHTSTGWIIVDGLSLLVEQGIAQYELFTKRPAPVHVMRRLSLTKNRISKINMATPTYQPAIMSASLGRAWAHALPHKIACASAAGFKGIEIFYEDLEYHARSLANLPQTASPSESALLTAASDIHTLCTTHNLSIIGLQPFLFYEGLKNRAQHAKLITKMKLWFRLAHALHTTTIQIPANFLPASELVTDDNMETIVADLQQVADLGAAQNPPIRFAYENLCWSTLVDTPAKLWNVVSRVDRANFGVCLDTFNIAGRIWADPAVEGGKVENADAELKLALERMVSEIDVSKVFYIQVVDAERLAQPLVPGHEFYVEGQPARMSWSRNARTFMYEYDRGAYLPVEDVARAIIYGLGYKGFVSMELFSRTMSEEGENVSGEHAARGIRAWGKFVERMQLNQ</sequence>
<dbReference type="Pfam" id="PF01487">
    <property type="entry name" value="DHquinase_I"/>
    <property type="match status" value="1"/>
</dbReference>
<dbReference type="SUPFAM" id="SSF51735">
    <property type="entry name" value="NAD(P)-binding Rossmann-fold domains"/>
    <property type="match status" value="1"/>
</dbReference>
<feature type="domain" description="Xylose isomerase-like TIM barrel" evidence="3">
    <location>
        <begin position="764"/>
        <end position="1056"/>
    </location>
</feature>
<dbReference type="InterPro" id="IPR006151">
    <property type="entry name" value="Shikm_DH/Glu-tRNA_Rdtase"/>
</dbReference>
<dbReference type="InterPro" id="IPR022893">
    <property type="entry name" value="Shikimate_DH_fam"/>
</dbReference>
<organism evidence="7 8">
    <name type="scientific">Aspergillus keveii</name>
    <dbReference type="NCBI Taxonomy" id="714993"/>
    <lineage>
        <taxon>Eukaryota</taxon>
        <taxon>Fungi</taxon>
        <taxon>Dikarya</taxon>
        <taxon>Ascomycota</taxon>
        <taxon>Pezizomycotina</taxon>
        <taxon>Eurotiomycetes</taxon>
        <taxon>Eurotiomycetidae</taxon>
        <taxon>Eurotiales</taxon>
        <taxon>Aspergillaceae</taxon>
        <taxon>Aspergillus</taxon>
        <taxon>Aspergillus subgen. Nidulantes</taxon>
    </lineage>
</organism>
<comment type="similarity">
    <text evidence="2">In the N-terminal section; belongs to the shikimate kinase family.</text>
</comment>
<dbReference type="Pfam" id="PF08501">
    <property type="entry name" value="Shikimate_dh_N"/>
    <property type="match status" value="1"/>
</dbReference>
<dbReference type="SUPFAM" id="SSF52540">
    <property type="entry name" value="P-loop containing nucleoside triphosphate hydrolases"/>
    <property type="match status" value="1"/>
</dbReference>
<evidence type="ECO:0000256" key="1">
    <source>
        <dbReference type="ARBA" id="ARBA00006477"/>
    </source>
</evidence>
<dbReference type="PANTHER" id="PTHR21089">
    <property type="entry name" value="SHIKIMATE DEHYDROGENASE"/>
    <property type="match status" value="1"/>
</dbReference>
<dbReference type="Pfam" id="PF01202">
    <property type="entry name" value="SKI"/>
    <property type="match status" value="1"/>
</dbReference>
<name>A0ABR4GBG8_9EURO</name>
<dbReference type="SUPFAM" id="SSF53223">
    <property type="entry name" value="Aminoacid dehydrogenase-like, N-terminal domain"/>
    <property type="match status" value="1"/>
</dbReference>
<feature type="domain" description="Quinate/shikimate 5-dehydrogenase/glutamyl-tRNA reductase" evidence="4">
    <location>
        <begin position="576"/>
        <end position="623"/>
    </location>
</feature>
<dbReference type="Pfam" id="PF18317">
    <property type="entry name" value="SDH_C"/>
    <property type="match status" value="1"/>
</dbReference>
<dbReference type="Pfam" id="PF01261">
    <property type="entry name" value="AP_endonuc_2"/>
    <property type="match status" value="1"/>
</dbReference>